<comment type="cofactor">
    <cofactor evidence="1">
        <name>Mg(2+)</name>
        <dbReference type="ChEBI" id="CHEBI:18420"/>
    </cofactor>
</comment>
<keyword evidence="9" id="KW-0808">Transferase</keyword>
<dbReference type="InterPro" id="IPR014930">
    <property type="entry name" value="Myotonic_dystrophy_kinase_coil"/>
</dbReference>
<evidence type="ECO:0000256" key="3">
    <source>
        <dbReference type="ARBA" id="ARBA00022490"/>
    </source>
</evidence>
<accession>V8NMH0</accession>
<dbReference type="GO" id="GO:0005524">
    <property type="term" value="F:ATP binding"/>
    <property type="evidence" value="ECO:0007669"/>
    <property type="project" value="InterPro"/>
</dbReference>
<feature type="coiled-coil region" evidence="7">
    <location>
        <begin position="58"/>
        <end position="85"/>
    </location>
</feature>
<evidence type="ECO:0000256" key="5">
    <source>
        <dbReference type="ARBA" id="ARBA00022723"/>
    </source>
</evidence>
<gene>
    <name evidence="9" type="primary">Cdc42bpg</name>
    <name evidence="9" type="ORF">L345_11089</name>
</gene>
<evidence type="ECO:0000313" key="10">
    <source>
        <dbReference type="Proteomes" id="UP000018936"/>
    </source>
</evidence>
<dbReference type="EMBL" id="AZIM01002887">
    <property type="protein sequence ID" value="ETE63161.1"/>
    <property type="molecule type" value="Genomic_DNA"/>
</dbReference>
<dbReference type="GO" id="GO:0005737">
    <property type="term" value="C:cytoplasm"/>
    <property type="evidence" value="ECO:0007669"/>
    <property type="project" value="UniProtKB-SubCell"/>
</dbReference>
<evidence type="ECO:0000259" key="8">
    <source>
        <dbReference type="Pfam" id="PF08826"/>
    </source>
</evidence>
<sequence length="227" mass="24852">MLGFINLIRGAAEAIETACKLPDGPKPEQPMFLELQAAFEAELKSRERLCQELSVVKLKDAESRNVELEAQIKHLKEQIEGMKATSQQGKSSVPLYVGPASSTWDTCCCAPAGTGWRPPTGAKRIQFEPRPGRGRHLCILSTDPPLETHTHTHTRILDGTLCWKRTSVPKRGSSQEFETKPPCRKCFAQDAAKNVEILPVTFAVPVGRKAISAPDAPLGDEGQKGQE</sequence>
<reference evidence="9 10" key="1">
    <citation type="journal article" date="2013" name="Proc. Natl. Acad. Sci. U.S.A.">
        <title>The king cobra genome reveals dynamic gene evolution and adaptation in the snake venom system.</title>
        <authorList>
            <person name="Vonk F.J."/>
            <person name="Casewell N.R."/>
            <person name="Henkel C.V."/>
            <person name="Heimberg A.M."/>
            <person name="Jansen H.J."/>
            <person name="McCleary R.J."/>
            <person name="Kerkkamp H.M."/>
            <person name="Vos R.A."/>
            <person name="Guerreiro I."/>
            <person name="Calvete J.J."/>
            <person name="Wuster W."/>
            <person name="Woods A.E."/>
            <person name="Logan J.M."/>
            <person name="Harrison R.A."/>
            <person name="Castoe T.A."/>
            <person name="de Koning A.P."/>
            <person name="Pollock D.D."/>
            <person name="Yandell M."/>
            <person name="Calderon D."/>
            <person name="Renjifo C."/>
            <person name="Currier R.B."/>
            <person name="Salgado D."/>
            <person name="Pla D."/>
            <person name="Sanz L."/>
            <person name="Hyder A.S."/>
            <person name="Ribeiro J.M."/>
            <person name="Arntzen J.W."/>
            <person name="van den Thillart G.E."/>
            <person name="Boetzer M."/>
            <person name="Pirovano W."/>
            <person name="Dirks R.P."/>
            <person name="Spaink H.P."/>
            <person name="Duboule D."/>
            <person name="McGlinn E."/>
            <person name="Kini R.M."/>
            <person name="Richardson M.K."/>
        </authorList>
    </citation>
    <scope>NUCLEOTIDE SEQUENCE</scope>
    <source>
        <tissue evidence="9">Blood</tissue>
    </source>
</reference>
<keyword evidence="3" id="KW-0963">Cytoplasm</keyword>
<keyword evidence="10" id="KW-1185">Reference proteome</keyword>
<evidence type="ECO:0000256" key="1">
    <source>
        <dbReference type="ARBA" id="ARBA00001946"/>
    </source>
</evidence>
<dbReference type="GO" id="GO:0046872">
    <property type="term" value="F:metal ion binding"/>
    <property type="evidence" value="ECO:0007669"/>
    <property type="project" value="UniProtKB-KW"/>
</dbReference>
<proteinExistence type="predicted"/>
<dbReference type="Proteomes" id="UP000018936">
    <property type="component" value="Unassembled WGS sequence"/>
</dbReference>
<dbReference type="Gene3D" id="1.20.5.340">
    <property type="match status" value="1"/>
</dbReference>
<evidence type="ECO:0000313" key="9">
    <source>
        <dbReference type="EMBL" id="ETE63161.1"/>
    </source>
</evidence>
<keyword evidence="5" id="KW-0479">Metal-binding</keyword>
<feature type="non-terminal residue" evidence="9">
    <location>
        <position position="1"/>
    </location>
</feature>
<comment type="subcellular location">
    <subcellularLocation>
        <location evidence="2">Cytoplasm</location>
    </subcellularLocation>
</comment>
<evidence type="ECO:0000256" key="4">
    <source>
        <dbReference type="ARBA" id="ARBA00022553"/>
    </source>
</evidence>
<evidence type="ECO:0000256" key="6">
    <source>
        <dbReference type="ARBA" id="ARBA00023054"/>
    </source>
</evidence>
<dbReference type="Pfam" id="PF08826">
    <property type="entry name" value="DMPK_coil"/>
    <property type="match status" value="1"/>
</dbReference>
<evidence type="ECO:0000256" key="7">
    <source>
        <dbReference type="SAM" id="Coils"/>
    </source>
</evidence>
<keyword evidence="4" id="KW-0597">Phosphoprotein</keyword>
<organism evidence="9 10">
    <name type="scientific">Ophiophagus hannah</name>
    <name type="common">King cobra</name>
    <name type="synonym">Naja hannah</name>
    <dbReference type="NCBI Taxonomy" id="8665"/>
    <lineage>
        <taxon>Eukaryota</taxon>
        <taxon>Metazoa</taxon>
        <taxon>Chordata</taxon>
        <taxon>Craniata</taxon>
        <taxon>Vertebrata</taxon>
        <taxon>Euteleostomi</taxon>
        <taxon>Lepidosauria</taxon>
        <taxon>Squamata</taxon>
        <taxon>Bifurcata</taxon>
        <taxon>Unidentata</taxon>
        <taxon>Episquamata</taxon>
        <taxon>Toxicofera</taxon>
        <taxon>Serpentes</taxon>
        <taxon>Colubroidea</taxon>
        <taxon>Elapidae</taxon>
        <taxon>Elapinae</taxon>
        <taxon>Ophiophagus</taxon>
    </lineage>
</organism>
<keyword evidence="6 7" id="KW-0175">Coiled coil</keyword>
<name>V8NMH0_OPHHA</name>
<dbReference type="GO" id="GO:0004674">
    <property type="term" value="F:protein serine/threonine kinase activity"/>
    <property type="evidence" value="ECO:0007669"/>
    <property type="project" value="InterPro"/>
</dbReference>
<dbReference type="AlphaFoldDB" id="V8NMH0"/>
<dbReference type="OrthoDB" id="10576527at2759"/>
<protein>
    <submittedName>
        <fullName evidence="9">Serine/threonine-protein kinase MRCK gamma</fullName>
    </submittedName>
</protein>
<comment type="caution">
    <text evidence="9">The sequence shown here is derived from an EMBL/GenBank/DDBJ whole genome shotgun (WGS) entry which is preliminary data.</text>
</comment>
<feature type="domain" description="Myotonic dystrophy protein kinase coiled coil" evidence="8">
    <location>
        <begin position="34"/>
        <end position="84"/>
    </location>
</feature>
<evidence type="ECO:0000256" key="2">
    <source>
        <dbReference type="ARBA" id="ARBA00004496"/>
    </source>
</evidence>
<keyword evidence="9" id="KW-0418">Kinase</keyword>